<dbReference type="SUPFAM" id="SSF161070">
    <property type="entry name" value="SNF-like"/>
    <property type="match status" value="1"/>
</dbReference>
<feature type="transmembrane region" description="Helical" evidence="7">
    <location>
        <begin position="7"/>
        <end position="28"/>
    </location>
</feature>
<evidence type="ECO:0000256" key="6">
    <source>
        <dbReference type="RuleBase" id="RU003732"/>
    </source>
</evidence>
<feature type="transmembrane region" description="Helical" evidence="7">
    <location>
        <begin position="173"/>
        <end position="193"/>
    </location>
</feature>
<feature type="transmembrane region" description="Helical" evidence="7">
    <location>
        <begin position="340"/>
        <end position="362"/>
    </location>
</feature>
<feature type="transmembrane region" description="Helical" evidence="7">
    <location>
        <begin position="84"/>
        <end position="114"/>
    </location>
</feature>
<name>A0A937G392_9BACT</name>
<evidence type="ECO:0000256" key="1">
    <source>
        <dbReference type="ARBA" id="ARBA00004141"/>
    </source>
</evidence>
<keyword evidence="9" id="KW-1185">Reference proteome</keyword>
<dbReference type="RefSeq" id="WP_202858725.1">
    <property type="nucleotide sequence ID" value="NZ_JAEUGD010000066.1"/>
</dbReference>
<evidence type="ECO:0000256" key="3">
    <source>
        <dbReference type="ARBA" id="ARBA00022692"/>
    </source>
</evidence>
<evidence type="ECO:0000256" key="5">
    <source>
        <dbReference type="ARBA" id="ARBA00023136"/>
    </source>
</evidence>
<dbReference type="GO" id="GO:0016020">
    <property type="term" value="C:membrane"/>
    <property type="evidence" value="ECO:0007669"/>
    <property type="project" value="UniProtKB-SubCell"/>
</dbReference>
<dbReference type="NCBIfam" id="NF037979">
    <property type="entry name" value="Na_transp"/>
    <property type="match status" value="1"/>
</dbReference>
<dbReference type="InterPro" id="IPR000175">
    <property type="entry name" value="Na/ntran_symport"/>
</dbReference>
<dbReference type="PANTHER" id="PTHR42948:SF1">
    <property type="entry name" value="TRANSPORTER"/>
    <property type="match status" value="1"/>
</dbReference>
<dbReference type="PANTHER" id="PTHR42948">
    <property type="entry name" value="TRANSPORTER"/>
    <property type="match status" value="1"/>
</dbReference>
<dbReference type="CDD" id="cd10336">
    <property type="entry name" value="SLC6sbd_Tyt1-Like"/>
    <property type="match status" value="1"/>
</dbReference>
<comment type="subcellular location">
    <subcellularLocation>
        <location evidence="1">Membrane</location>
        <topology evidence="1">Multi-pass membrane protein</topology>
    </subcellularLocation>
</comment>
<feature type="transmembrane region" description="Helical" evidence="7">
    <location>
        <begin position="248"/>
        <end position="270"/>
    </location>
</feature>
<dbReference type="GO" id="GO:0015293">
    <property type="term" value="F:symporter activity"/>
    <property type="evidence" value="ECO:0007669"/>
    <property type="project" value="UniProtKB-KW"/>
</dbReference>
<evidence type="ECO:0000313" key="8">
    <source>
        <dbReference type="EMBL" id="MBL6449190.1"/>
    </source>
</evidence>
<keyword evidence="5 7" id="KW-0472">Membrane</keyword>
<accession>A0A937G392</accession>
<dbReference type="InterPro" id="IPR047218">
    <property type="entry name" value="YocR/YhdH-like"/>
</dbReference>
<feature type="transmembrane region" description="Helical" evidence="7">
    <location>
        <begin position="383"/>
        <end position="402"/>
    </location>
</feature>
<dbReference type="Proteomes" id="UP000614216">
    <property type="component" value="Unassembled WGS sequence"/>
</dbReference>
<evidence type="ECO:0000256" key="4">
    <source>
        <dbReference type="ARBA" id="ARBA00022989"/>
    </source>
</evidence>
<evidence type="ECO:0000256" key="2">
    <source>
        <dbReference type="ARBA" id="ARBA00022448"/>
    </source>
</evidence>
<comment type="similarity">
    <text evidence="6">Belongs to the sodium:neurotransmitter symporter (SNF) (TC 2.A.22) family.</text>
</comment>
<dbReference type="PROSITE" id="PS50267">
    <property type="entry name" value="NA_NEUROTRAN_SYMP_3"/>
    <property type="match status" value="1"/>
</dbReference>
<sequence>MANRGGFSSRIGFIVAAAGSAVGLGNIWKFPYEVGQNGGAMFLLVYLICTFLICFPIMIGEIAIGRRAQKDAYGSYKSIGGKKWGTIGLFGILCGIMILSFYNVVAGWAFGYFLEISFGDLLQSEDFRSFFGGYVSDIWDNLIFSICFMIITAFIVVKGVSGGIERASKILMPMLYVILLGLIVYSLTLDNAIEGIKFYLLPDISKLNLETIYSALGQAFFSLSLGMGALITYGSYIDKKQNIISSAAMISVMDVSVAFLAGLLIFPLVFSQGQTPSEGPGLVFVALPGVFNAMGPVIGKVVGGGFFLLLCFAALTSTISLLEVPVAYLVDEKKLPRKAVVWMLAAFIFIVGLPSMLSQGAVESFSSLGFYGDKSFLDFVSEVFSDISLPLGGCLMSIFIAVKWKTQNLSDEISEGNESYKGSFMEKAINLILVYVSPILLGLIFINTVLDKFFGISII</sequence>
<feature type="transmembrane region" description="Helical" evidence="7">
    <location>
        <begin position="142"/>
        <end position="161"/>
    </location>
</feature>
<reference evidence="8" key="1">
    <citation type="submission" date="2021-01" db="EMBL/GenBank/DDBJ databases">
        <title>Fulvivirga kasyanovii gen. nov., sp nov., a novel member of the phylum Bacteroidetes isolated from seawater in a mussel farm.</title>
        <authorList>
            <person name="Zhao L.-H."/>
            <person name="Wang Z.-J."/>
        </authorList>
    </citation>
    <scope>NUCLEOTIDE SEQUENCE</scope>
    <source>
        <strain evidence="8">29W222</strain>
    </source>
</reference>
<evidence type="ECO:0000256" key="7">
    <source>
        <dbReference type="SAM" id="Phobius"/>
    </source>
</evidence>
<keyword evidence="2 6" id="KW-0813">Transport</keyword>
<keyword evidence="6" id="KW-0769">Symport</keyword>
<dbReference type="InterPro" id="IPR037272">
    <property type="entry name" value="SNS_sf"/>
</dbReference>
<proteinExistence type="inferred from homology"/>
<protein>
    <recommendedName>
        <fullName evidence="6">Transporter</fullName>
    </recommendedName>
</protein>
<dbReference type="PROSITE" id="PS00610">
    <property type="entry name" value="NA_NEUROTRAN_SYMP_1"/>
    <property type="match status" value="1"/>
</dbReference>
<feature type="transmembrane region" description="Helical" evidence="7">
    <location>
        <begin position="40"/>
        <end position="64"/>
    </location>
</feature>
<dbReference type="Pfam" id="PF00209">
    <property type="entry name" value="SNF"/>
    <property type="match status" value="2"/>
</dbReference>
<feature type="transmembrane region" description="Helical" evidence="7">
    <location>
        <begin position="213"/>
        <end position="236"/>
    </location>
</feature>
<comment type="caution">
    <text evidence="8">The sequence shown here is derived from an EMBL/GenBank/DDBJ whole genome shotgun (WGS) entry which is preliminary data.</text>
</comment>
<evidence type="ECO:0000313" key="9">
    <source>
        <dbReference type="Proteomes" id="UP000614216"/>
    </source>
</evidence>
<dbReference type="EMBL" id="JAEUGD010000066">
    <property type="protein sequence ID" value="MBL6449190.1"/>
    <property type="molecule type" value="Genomic_DNA"/>
</dbReference>
<feature type="transmembrane region" description="Helical" evidence="7">
    <location>
        <begin position="428"/>
        <end position="450"/>
    </location>
</feature>
<dbReference type="PRINTS" id="PR00176">
    <property type="entry name" value="NANEUSMPORT"/>
</dbReference>
<keyword evidence="4 7" id="KW-1133">Transmembrane helix</keyword>
<organism evidence="8 9">
    <name type="scientific">Fulvivirga marina</name>
    <dbReference type="NCBI Taxonomy" id="2494733"/>
    <lineage>
        <taxon>Bacteria</taxon>
        <taxon>Pseudomonadati</taxon>
        <taxon>Bacteroidota</taxon>
        <taxon>Cytophagia</taxon>
        <taxon>Cytophagales</taxon>
        <taxon>Fulvivirgaceae</taxon>
        <taxon>Fulvivirga</taxon>
    </lineage>
</organism>
<dbReference type="AlphaFoldDB" id="A0A937G392"/>
<gene>
    <name evidence="8" type="ORF">JMN32_22970</name>
</gene>
<feature type="transmembrane region" description="Helical" evidence="7">
    <location>
        <begin position="306"/>
        <end position="328"/>
    </location>
</feature>
<keyword evidence="3 6" id="KW-0812">Transmembrane</keyword>